<dbReference type="AlphaFoldDB" id="A0A7S1DRX3"/>
<dbReference type="GO" id="GO:0008380">
    <property type="term" value="P:RNA splicing"/>
    <property type="evidence" value="ECO:0007669"/>
    <property type="project" value="UniProtKB-KW"/>
</dbReference>
<dbReference type="SUPFAM" id="SSF54928">
    <property type="entry name" value="RNA-binding domain, RBD"/>
    <property type="match status" value="1"/>
</dbReference>
<keyword evidence="2" id="KW-0694">RNA-binding</keyword>
<evidence type="ECO:0000313" key="5">
    <source>
        <dbReference type="EMBL" id="CAD8954471.1"/>
    </source>
</evidence>
<dbReference type="CDD" id="cd12232">
    <property type="entry name" value="RRM3_U2AF65"/>
    <property type="match status" value="1"/>
</dbReference>
<dbReference type="InterPro" id="IPR012677">
    <property type="entry name" value="Nucleotide-bd_a/b_plait_sf"/>
</dbReference>
<sequence length="104" mass="11538">MSPAELADDTECKEIAEETKDKCEEDFGKVVHIIIARPGREGLAEEHGGVCFVRFQDEEGAKKAATGLWHLKFDDRVVETDFLGVENFEALAALYPEQTQPAQA</sequence>
<accession>A0A7S1DRX3</accession>
<keyword evidence="1" id="KW-0507">mRNA processing</keyword>
<evidence type="ECO:0000256" key="2">
    <source>
        <dbReference type="ARBA" id="ARBA00022884"/>
    </source>
</evidence>
<dbReference type="InterPro" id="IPR000504">
    <property type="entry name" value="RRM_dom"/>
</dbReference>
<dbReference type="Gene3D" id="3.30.70.330">
    <property type="match status" value="1"/>
</dbReference>
<evidence type="ECO:0000259" key="4">
    <source>
        <dbReference type="Pfam" id="PF00076"/>
    </source>
</evidence>
<dbReference type="GO" id="GO:0003723">
    <property type="term" value="F:RNA binding"/>
    <property type="evidence" value="ECO:0007669"/>
    <property type="project" value="UniProtKB-KW"/>
</dbReference>
<organism evidence="5">
    <name type="scientific">Hemiselmis andersenii</name>
    <name type="common">Cryptophyte alga</name>
    <dbReference type="NCBI Taxonomy" id="464988"/>
    <lineage>
        <taxon>Eukaryota</taxon>
        <taxon>Cryptophyceae</taxon>
        <taxon>Cryptomonadales</taxon>
        <taxon>Hemiselmidaceae</taxon>
        <taxon>Hemiselmis</taxon>
    </lineage>
</organism>
<dbReference type="InterPro" id="IPR035979">
    <property type="entry name" value="RBD_domain_sf"/>
</dbReference>
<proteinExistence type="predicted"/>
<evidence type="ECO:0000256" key="1">
    <source>
        <dbReference type="ARBA" id="ARBA00022664"/>
    </source>
</evidence>
<dbReference type="PANTHER" id="PTHR23139">
    <property type="entry name" value="RNA-BINDING PROTEIN"/>
    <property type="match status" value="1"/>
</dbReference>
<dbReference type="Pfam" id="PF00076">
    <property type="entry name" value="RRM_1"/>
    <property type="match status" value="1"/>
</dbReference>
<protein>
    <recommendedName>
        <fullName evidence="4">RRM domain-containing protein</fullName>
    </recommendedName>
</protein>
<gene>
    <name evidence="5" type="ORF">HAND00432_LOCUS9008</name>
</gene>
<keyword evidence="3" id="KW-0508">mRNA splicing</keyword>
<feature type="domain" description="RRM" evidence="4">
    <location>
        <begin position="26"/>
        <end position="78"/>
    </location>
</feature>
<reference evidence="5" key="1">
    <citation type="submission" date="2021-01" db="EMBL/GenBank/DDBJ databases">
        <authorList>
            <person name="Corre E."/>
            <person name="Pelletier E."/>
            <person name="Niang G."/>
            <person name="Scheremetjew M."/>
            <person name="Finn R."/>
            <person name="Kale V."/>
            <person name="Holt S."/>
            <person name="Cochrane G."/>
            <person name="Meng A."/>
            <person name="Brown T."/>
            <person name="Cohen L."/>
        </authorList>
    </citation>
    <scope>NUCLEOTIDE SEQUENCE</scope>
    <source>
        <strain evidence="5">CCMP644</strain>
    </source>
</reference>
<name>A0A7S1DRX3_HEMAN</name>
<evidence type="ECO:0000256" key="3">
    <source>
        <dbReference type="ARBA" id="ARBA00023187"/>
    </source>
</evidence>
<dbReference type="EMBL" id="HBFX01015009">
    <property type="protein sequence ID" value="CAD8954471.1"/>
    <property type="molecule type" value="Transcribed_RNA"/>
</dbReference>
<dbReference type="GO" id="GO:0006397">
    <property type="term" value="P:mRNA processing"/>
    <property type="evidence" value="ECO:0007669"/>
    <property type="project" value="UniProtKB-KW"/>
</dbReference>